<accession>A0AAY5JZC0</accession>
<dbReference type="Proteomes" id="UP000265140">
    <property type="component" value="Chromosome 7"/>
</dbReference>
<evidence type="ECO:0000313" key="3">
    <source>
        <dbReference type="Proteomes" id="UP000265140"/>
    </source>
</evidence>
<name>A0AAY5JZC0_ESOLU</name>
<proteinExistence type="predicted"/>
<sequence length="250" mass="27186">MEELQRTLDKRYDGKPRKVRFKLASSVSGRVLKHVYEDGQEVDSPEEKYPHSFHSHKTPRHLEMGQLCGFQEVQDQGSFPPMGLMAQRINVYRGGANYGAPAQSEAPDGDPNVGILDFGKIIIYTSNLRIIRAPRREGDAGRRPQPPGGADKTSQGRDRGAKRRPKAVCPHETSVVSVFPGDTGDSNITACQQGAASGCQHCGGSGCAPCSLCHGSKLSMLANRFNESIGVLRCQACYPDGLERCRSCVP</sequence>
<dbReference type="InterPro" id="IPR033023">
    <property type="entry name" value="GRXCR2"/>
</dbReference>
<dbReference type="AlphaFoldDB" id="A0AAY5JZC0"/>
<keyword evidence="3" id="KW-1185">Reference proteome</keyword>
<dbReference type="GO" id="GO:0007605">
    <property type="term" value="P:sensory perception of sound"/>
    <property type="evidence" value="ECO:0007669"/>
    <property type="project" value="InterPro"/>
</dbReference>
<feature type="region of interest" description="Disordered" evidence="1">
    <location>
        <begin position="134"/>
        <end position="167"/>
    </location>
</feature>
<evidence type="ECO:0000313" key="2">
    <source>
        <dbReference type="Ensembl" id="ENSELUP00000081130.1"/>
    </source>
</evidence>
<dbReference type="PANTHER" id="PTHR46926:SF1">
    <property type="entry name" value="GLUTAREDOXIN DOMAIN-CONTAINING CYSTEINE-RICH PROTEIN 2"/>
    <property type="match status" value="1"/>
</dbReference>
<evidence type="ECO:0000256" key="1">
    <source>
        <dbReference type="SAM" id="MobiDB-lite"/>
    </source>
</evidence>
<dbReference type="Ensembl" id="ENSELUT00000090317.1">
    <property type="protein sequence ID" value="ENSELUP00000081130.1"/>
    <property type="gene ID" value="ENSELUG00000037356.1"/>
</dbReference>
<evidence type="ECO:0008006" key="4">
    <source>
        <dbReference type="Google" id="ProtNLM"/>
    </source>
</evidence>
<dbReference type="PANTHER" id="PTHR46926">
    <property type="entry name" value="GLUTAREDOXIN DOMAIN-CONTAINING CYSTEINE-RICH PROTEIN 2"/>
    <property type="match status" value="1"/>
</dbReference>
<protein>
    <recommendedName>
        <fullName evidence="4">Glutaredoxin and cysteine rich domain containing 2</fullName>
    </recommendedName>
</protein>
<reference evidence="2" key="2">
    <citation type="submission" date="2025-08" db="UniProtKB">
        <authorList>
            <consortium name="Ensembl"/>
        </authorList>
    </citation>
    <scope>IDENTIFICATION</scope>
</reference>
<reference evidence="2 3" key="1">
    <citation type="submission" date="2020-02" db="EMBL/GenBank/DDBJ databases">
        <title>Esox lucius (northern pike) genome, fEsoLuc1, primary haplotype.</title>
        <authorList>
            <person name="Myers G."/>
            <person name="Karagic N."/>
            <person name="Meyer A."/>
            <person name="Pippel M."/>
            <person name="Reichard M."/>
            <person name="Winkler S."/>
            <person name="Tracey A."/>
            <person name="Sims Y."/>
            <person name="Howe K."/>
            <person name="Rhie A."/>
            <person name="Formenti G."/>
            <person name="Durbin R."/>
            <person name="Fedrigo O."/>
            <person name="Jarvis E.D."/>
        </authorList>
    </citation>
    <scope>NUCLEOTIDE SEQUENCE [LARGE SCALE GENOMIC DNA]</scope>
</reference>
<reference evidence="2" key="3">
    <citation type="submission" date="2025-09" db="UniProtKB">
        <authorList>
            <consortium name="Ensembl"/>
        </authorList>
    </citation>
    <scope>IDENTIFICATION</scope>
</reference>
<organism evidence="2 3">
    <name type="scientific">Esox lucius</name>
    <name type="common">Northern pike</name>
    <dbReference type="NCBI Taxonomy" id="8010"/>
    <lineage>
        <taxon>Eukaryota</taxon>
        <taxon>Metazoa</taxon>
        <taxon>Chordata</taxon>
        <taxon>Craniata</taxon>
        <taxon>Vertebrata</taxon>
        <taxon>Euteleostomi</taxon>
        <taxon>Actinopterygii</taxon>
        <taxon>Neopterygii</taxon>
        <taxon>Teleostei</taxon>
        <taxon>Protacanthopterygii</taxon>
        <taxon>Esociformes</taxon>
        <taxon>Esocidae</taxon>
        <taxon>Esox</taxon>
    </lineage>
</organism>
<dbReference type="GeneTree" id="ENSGT00940000158849"/>
<gene>
    <name evidence="2" type="primary">GRXCR2</name>
</gene>